<dbReference type="InParanoid" id="E9I767"/>
<reference evidence="1 2" key="1">
    <citation type="journal article" date="2011" name="Science">
        <title>The ecoresponsive genome of Daphnia pulex.</title>
        <authorList>
            <person name="Colbourne J.K."/>
            <person name="Pfrender M.E."/>
            <person name="Gilbert D."/>
            <person name="Thomas W.K."/>
            <person name="Tucker A."/>
            <person name="Oakley T.H."/>
            <person name="Tokishita S."/>
            <person name="Aerts A."/>
            <person name="Arnold G.J."/>
            <person name="Basu M.K."/>
            <person name="Bauer D.J."/>
            <person name="Caceres C.E."/>
            <person name="Carmel L."/>
            <person name="Casola C."/>
            <person name="Choi J.H."/>
            <person name="Detter J.C."/>
            <person name="Dong Q."/>
            <person name="Dusheyko S."/>
            <person name="Eads B.D."/>
            <person name="Frohlich T."/>
            <person name="Geiler-Samerotte K.A."/>
            <person name="Gerlach D."/>
            <person name="Hatcher P."/>
            <person name="Jogdeo S."/>
            <person name="Krijgsveld J."/>
            <person name="Kriventseva E.V."/>
            <person name="Kultz D."/>
            <person name="Laforsch C."/>
            <person name="Lindquist E."/>
            <person name="Lopez J."/>
            <person name="Manak J.R."/>
            <person name="Muller J."/>
            <person name="Pangilinan J."/>
            <person name="Patwardhan R.P."/>
            <person name="Pitluck S."/>
            <person name="Pritham E.J."/>
            <person name="Rechtsteiner A."/>
            <person name="Rho M."/>
            <person name="Rogozin I.B."/>
            <person name="Sakarya O."/>
            <person name="Salamov A."/>
            <person name="Schaack S."/>
            <person name="Shapiro H."/>
            <person name="Shiga Y."/>
            <person name="Skalitzky C."/>
            <person name="Smith Z."/>
            <person name="Souvorov A."/>
            <person name="Sung W."/>
            <person name="Tang Z."/>
            <person name="Tsuchiya D."/>
            <person name="Tu H."/>
            <person name="Vos H."/>
            <person name="Wang M."/>
            <person name="Wolf Y.I."/>
            <person name="Yamagata H."/>
            <person name="Yamada T."/>
            <person name="Ye Y."/>
            <person name="Shaw J.R."/>
            <person name="Andrews J."/>
            <person name="Crease T.J."/>
            <person name="Tang H."/>
            <person name="Lucas S.M."/>
            <person name="Robertson H.M."/>
            <person name="Bork P."/>
            <person name="Koonin E.V."/>
            <person name="Zdobnov E.M."/>
            <person name="Grigoriev I.V."/>
            <person name="Lynch M."/>
            <person name="Boore J.L."/>
        </authorList>
    </citation>
    <scope>NUCLEOTIDE SEQUENCE [LARGE SCALE GENOMIC DNA]</scope>
</reference>
<dbReference type="Proteomes" id="UP000000305">
    <property type="component" value="Unassembled WGS sequence"/>
</dbReference>
<dbReference type="KEGG" id="dpx:DAPPUDRAFT_279037"/>
<dbReference type="EMBL" id="GL736989">
    <property type="protein sequence ID" value="EFX60163.1"/>
    <property type="molecule type" value="Genomic_DNA"/>
</dbReference>
<accession>E9I767</accession>
<sequence>MLVQSQQRLGPPYNKFWYRVNKDLDPPFYKCWHRVNKDLVPPDNKCLGPPAKRALDPPCTGAHSISSESQDVVPDCGVSVQPRHAL</sequence>
<protein>
    <submittedName>
        <fullName evidence="1">Uncharacterized protein</fullName>
    </submittedName>
</protein>
<evidence type="ECO:0000313" key="2">
    <source>
        <dbReference type="Proteomes" id="UP000000305"/>
    </source>
</evidence>
<dbReference type="HOGENOM" id="CLU_2500153_0_0_1"/>
<organism evidence="1 2">
    <name type="scientific">Daphnia pulex</name>
    <name type="common">Water flea</name>
    <dbReference type="NCBI Taxonomy" id="6669"/>
    <lineage>
        <taxon>Eukaryota</taxon>
        <taxon>Metazoa</taxon>
        <taxon>Ecdysozoa</taxon>
        <taxon>Arthropoda</taxon>
        <taxon>Crustacea</taxon>
        <taxon>Branchiopoda</taxon>
        <taxon>Diplostraca</taxon>
        <taxon>Cladocera</taxon>
        <taxon>Anomopoda</taxon>
        <taxon>Daphniidae</taxon>
        <taxon>Daphnia</taxon>
    </lineage>
</organism>
<evidence type="ECO:0000313" key="1">
    <source>
        <dbReference type="EMBL" id="EFX60163.1"/>
    </source>
</evidence>
<proteinExistence type="predicted"/>
<name>E9I767_DAPPU</name>
<keyword evidence="2" id="KW-1185">Reference proteome</keyword>
<gene>
    <name evidence="1" type="ORF">DAPPUDRAFT_279037</name>
</gene>
<dbReference type="AlphaFoldDB" id="E9I767"/>